<feature type="domain" description="Putative auto-transporter adhesin head GIN" evidence="1">
    <location>
        <begin position="33"/>
        <end position="213"/>
    </location>
</feature>
<reference evidence="2 3" key="1">
    <citation type="submission" date="2020-01" db="EMBL/GenBank/DDBJ databases">
        <title>Bacteria diversity of Porities sp.</title>
        <authorList>
            <person name="Wang G."/>
        </authorList>
    </citation>
    <scope>NUCLEOTIDE SEQUENCE [LARGE SCALE GENOMIC DNA]</scope>
    <source>
        <strain evidence="2 3">R33</strain>
    </source>
</reference>
<name>A0A6L9E8U4_9FLAO</name>
<dbReference type="AlphaFoldDB" id="A0A6L9E8U4"/>
<dbReference type="EMBL" id="WXYO01000001">
    <property type="protein sequence ID" value="NAS11012.1"/>
    <property type="molecule type" value="Genomic_DNA"/>
</dbReference>
<protein>
    <submittedName>
        <fullName evidence="2">DUF2807 domain-containing protein</fullName>
    </submittedName>
</protein>
<sequence>MKKYKSFFWLCFLLANLTITRGQEEKITRELERFTEVKAFDGLSVNLIKSDANRAVITGANTQKVAIVNNKGVLKLRMEIDKIFSGYRTFIDLYYTEKIVVIDVNEDARISSKETLRQDVLELKAQEGGEVVVNAEVEQLLIKSVTGGVIRAEGFSDNQDVLINTGGIYEGKNFKTKFTTVNVNAGSTAEIFATDYVKATVKAGGEVQVWGDPSKMDEKTVFGGKINRM</sequence>
<proteinExistence type="predicted"/>
<evidence type="ECO:0000313" key="3">
    <source>
        <dbReference type="Proteomes" id="UP000475249"/>
    </source>
</evidence>
<comment type="caution">
    <text evidence="2">The sequence shown here is derived from an EMBL/GenBank/DDBJ whole genome shotgun (WGS) entry which is preliminary data.</text>
</comment>
<accession>A0A6L9E8U4</accession>
<organism evidence="2 3">
    <name type="scientific">Poritiphilus flavus</name>
    <dbReference type="NCBI Taxonomy" id="2697053"/>
    <lineage>
        <taxon>Bacteria</taxon>
        <taxon>Pseudomonadati</taxon>
        <taxon>Bacteroidota</taxon>
        <taxon>Flavobacteriia</taxon>
        <taxon>Flavobacteriales</taxon>
        <taxon>Flavobacteriaceae</taxon>
        <taxon>Poritiphilus</taxon>
    </lineage>
</organism>
<keyword evidence="3" id="KW-1185">Reference proteome</keyword>
<evidence type="ECO:0000313" key="2">
    <source>
        <dbReference type="EMBL" id="NAS11012.1"/>
    </source>
</evidence>
<dbReference type="InterPro" id="IPR021255">
    <property type="entry name" value="DUF2807"/>
</dbReference>
<dbReference type="Proteomes" id="UP000475249">
    <property type="component" value="Unassembled WGS sequence"/>
</dbReference>
<dbReference type="Pfam" id="PF10988">
    <property type="entry name" value="DUF2807"/>
    <property type="match status" value="1"/>
</dbReference>
<gene>
    <name evidence="2" type="ORF">GTQ38_03295</name>
</gene>
<evidence type="ECO:0000259" key="1">
    <source>
        <dbReference type="Pfam" id="PF10988"/>
    </source>
</evidence>
<dbReference type="Gene3D" id="2.160.20.120">
    <property type="match status" value="1"/>
</dbReference>
<dbReference type="RefSeq" id="WP_161433926.1">
    <property type="nucleotide sequence ID" value="NZ_WXYO01000001.1"/>
</dbReference>